<dbReference type="NCBIfam" id="TIGR04011">
    <property type="entry name" value="poly_gGlu_PgsC"/>
    <property type="match status" value="1"/>
</dbReference>
<organism evidence="2 3">
    <name type="scientific">candidate division LCP-89 bacterium B3_LCP</name>
    <dbReference type="NCBI Taxonomy" id="2012998"/>
    <lineage>
        <taxon>Bacteria</taxon>
        <taxon>Pseudomonadati</taxon>
        <taxon>Bacteria division LCP-89</taxon>
    </lineage>
</organism>
<name>A0A532V3X4_UNCL8</name>
<feature type="transmembrane region" description="Helical" evidence="1">
    <location>
        <begin position="72"/>
        <end position="91"/>
    </location>
</feature>
<dbReference type="GO" id="GO:0045227">
    <property type="term" value="P:capsule polysaccharide biosynthetic process"/>
    <property type="evidence" value="ECO:0007669"/>
    <property type="project" value="InterPro"/>
</dbReference>
<keyword evidence="1" id="KW-0472">Membrane</keyword>
<dbReference type="GO" id="GO:0016020">
    <property type="term" value="C:membrane"/>
    <property type="evidence" value="ECO:0007669"/>
    <property type="project" value="InterPro"/>
</dbReference>
<keyword evidence="1" id="KW-1133">Transmembrane helix</keyword>
<dbReference type="AlphaFoldDB" id="A0A532V3X4"/>
<evidence type="ECO:0000313" key="3">
    <source>
        <dbReference type="Proteomes" id="UP000319619"/>
    </source>
</evidence>
<accession>A0A532V3X4</accession>
<gene>
    <name evidence="2" type="primary">pgsC</name>
    <name evidence="2" type="ORF">CEE37_04820</name>
</gene>
<protein>
    <submittedName>
        <fullName evidence="2">Poly-gamma-glutamate biosynthesis protein PgsC</fullName>
    </submittedName>
</protein>
<sequence>MVDLAVGLGVVFSLLFNEFFGVAAGGIVVPGYIALQLHDPYQLIGTLAVAFLTFLVLRGTSHFMFIYGRRRMVLAILIGFILGYLSRQLVLHNLFEVDIRFQAIGFIIPGLIANWMERQGLFQTIAGVIIAASAVRLLLMIITGGEIIGNV</sequence>
<evidence type="ECO:0000313" key="2">
    <source>
        <dbReference type="EMBL" id="TKJ41895.1"/>
    </source>
</evidence>
<dbReference type="PRINTS" id="PR01759">
    <property type="entry name" value="CAPSULEPROTC"/>
</dbReference>
<keyword evidence="1" id="KW-0812">Transmembrane</keyword>
<dbReference type="EMBL" id="NJBN01000002">
    <property type="protein sequence ID" value="TKJ41895.1"/>
    <property type="molecule type" value="Genomic_DNA"/>
</dbReference>
<evidence type="ECO:0000256" key="1">
    <source>
        <dbReference type="SAM" id="Phobius"/>
    </source>
</evidence>
<comment type="caution">
    <text evidence="2">The sequence shown here is derived from an EMBL/GenBank/DDBJ whole genome shotgun (WGS) entry which is preliminary data.</text>
</comment>
<feature type="transmembrane region" description="Helical" evidence="1">
    <location>
        <begin position="41"/>
        <end position="60"/>
    </location>
</feature>
<dbReference type="Pfam" id="PF14102">
    <property type="entry name" value="Caps_synth_CapC"/>
    <property type="match status" value="1"/>
</dbReference>
<feature type="transmembrane region" description="Helical" evidence="1">
    <location>
        <begin position="128"/>
        <end position="148"/>
    </location>
</feature>
<reference evidence="2 3" key="1">
    <citation type="submission" date="2017-06" db="EMBL/GenBank/DDBJ databases">
        <title>Novel microbial phyla capable of carbon fixation and sulfur reduction in deep-sea sediments.</title>
        <authorList>
            <person name="Huang J."/>
            <person name="Baker B."/>
            <person name="Wang Y."/>
        </authorList>
    </citation>
    <scope>NUCLEOTIDE SEQUENCE [LARGE SCALE GENOMIC DNA]</scope>
    <source>
        <strain evidence="2">B3_LCP</strain>
    </source>
</reference>
<dbReference type="Proteomes" id="UP000319619">
    <property type="component" value="Unassembled WGS sequence"/>
</dbReference>
<dbReference type="InterPro" id="IPR008338">
    <property type="entry name" value="Capsule_biosynth_CapC"/>
</dbReference>
<proteinExistence type="predicted"/>